<evidence type="ECO:0000256" key="2">
    <source>
        <dbReference type="ARBA" id="ARBA00022630"/>
    </source>
</evidence>
<dbReference type="InterPro" id="IPR020946">
    <property type="entry name" value="Flavin_mOase-like"/>
</dbReference>
<dbReference type="OrthoDB" id="74360at2759"/>
<dbReference type="Gene3D" id="3.50.50.60">
    <property type="entry name" value="FAD/NAD(P)-binding domain"/>
    <property type="match status" value="3"/>
</dbReference>
<protein>
    <submittedName>
        <fullName evidence="5">FAD/NAD(P)-binding domain-containing protein</fullName>
    </submittedName>
</protein>
<evidence type="ECO:0000313" key="5">
    <source>
        <dbReference type="EMBL" id="KAF2498154.1"/>
    </source>
</evidence>
<keyword evidence="3" id="KW-0274">FAD</keyword>
<evidence type="ECO:0000256" key="3">
    <source>
        <dbReference type="ARBA" id="ARBA00022827"/>
    </source>
</evidence>
<dbReference type="SUPFAM" id="SSF51905">
    <property type="entry name" value="FAD/NAD(P)-binding domain"/>
    <property type="match status" value="2"/>
</dbReference>
<gene>
    <name evidence="5" type="ORF">BU16DRAFT_455841</name>
</gene>
<dbReference type="InterPro" id="IPR051209">
    <property type="entry name" value="FAD-bind_Monooxygenase_sf"/>
</dbReference>
<organism evidence="5 6">
    <name type="scientific">Lophium mytilinum</name>
    <dbReference type="NCBI Taxonomy" id="390894"/>
    <lineage>
        <taxon>Eukaryota</taxon>
        <taxon>Fungi</taxon>
        <taxon>Dikarya</taxon>
        <taxon>Ascomycota</taxon>
        <taxon>Pezizomycotina</taxon>
        <taxon>Dothideomycetes</taxon>
        <taxon>Pleosporomycetidae</taxon>
        <taxon>Mytilinidiales</taxon>
        <taxon>Mytilinidiaceae</taxon>
        <taxon>Lophium</taxon>
    </lineage>
</organism>
<evidence type="ECO:0000256" key="1">
    <source>
        <dbReference type="ARBA" id="ARBA00010139"/>
    </source>
</evidence>
<dbReference type="Proteomes" id="UP000799750">
    <property type="component" value="Unassembled WGS sequence"/>
</dbReference>
<sequence>MVYPGQLHYSEFKAPILNRPIDDPGRKLRIICIGAGISGVTTAIRFRQHLGANIDLQIYEKNADIGGVWLENKYPGVACDIPAPCFAFLFEDNPDWSEYYAGGKEIKDYVQRVATKYGVREMMKFQHPVQEAVWHEGDGKWRLKIHDIQNDVMIEDEADIVVMAWGMLNNWEFPKIPGISMFKGPNMHTADYDETFDPTDKVVALVGGGSTGVQVLPHIQKKAKRVHHYMRSQNWIAPVGFGAGELQKRQALEAGNYPTSYHEYRRGIEDGIMAYMAESGFTYGSPEQQKMEGEFRARMKRALGQRPEILKTLLPEFPPGCRRLVPGPGYLEAVVKDNIEWIPEQIEKVTAEGIVTKDGILHRCDAIIWATGFICDFRSRFPVTGRDGITWNQVMDPEPEAYLGVLVDKMPNCFLYFGPNCAPGAGNAYLAIETECELMISCIKKILREKIKSICIKQERVKQYVAHVNEYLKNTIFGQPCKSWFKRGDPTGRNIAYYPGNSLNLLYVARNPRWEDFDYTYLDEMGGNPLTWLGNGYTMADYDGSSRTSYLDPAVIDYPPIPEAEIPVNENTTSESYERVEIKDPADVSVVLLPRTTAA</sequence>
<keyword evidence="4" id="KW-0560">Oxidoreductase</keyword>
<dbReference type="GO" id="GO:0050660">
    <property type="term" value="F:flavin adenine dinucleotide binding"/>
    <property type="evidence" value="ECO:0007669"/>
    <property type="project" value="InterPro"/>
</dbReference>
<dbReference type="InterPro" id="IPR036188">
    <property type="entry name" value="FAD/NAD-bd_sf"/>
</dbReference>
<name>A0A6A6R1N5_9PEZI</name>
<accession>A0A6A6R1N5</accession>
<dbReference type="Pfam" id="PF00743">
    <property type="entry name" value="FMO-like"/>
    <property type="match status" value="1"/>
</dbReference>
<dbReference type="GO" id="GO:0004499">
    <property type="term" value="F:N,N-dimethylaniline monooxygenase activity"/>
    <property type="evidence" value="ECO:0007669"/>
    <property type="project" value="InterPro"/>
</dbReference>
<evidence type="ECO:0000313" key="6">
    <source>
        <dbReference type="Proteomes" id="UP000799750"/>
    </source>
</evidence>
<reference evidence="5" key="1">
    <citation type="journal article" date="2020" name="Stud. Mycol.">
        <title>101 Dothideomycetes genomes: a test case for predicting lifestyles and emergence of pathogens.</title>
        <authorList>
            <person name="Haridas S."/>
            <person name="Albert R."/>
            <person name="Binder M."/>
            <person name="Bloem J."/>
            <person name="Labutti K."/>
            <person name="Salamov A."/>
            <person name="Andreopoulos B."/>
            <person name="Baker S."/>
            <person name="Barry K."/>
            <person name="Bills G."/>
            <person name="Bluhm B."/>
            <person name="Cannon C."/>
            <person name="Castanera R."/>
            <person name="Culley D."/>
            <person name="Daum C."/>
            <person name="Ezra D."/>
            <person name="Gonzalez J."/>
            <person name="Henrissat B."/>
            <person name="Kuo A."/>
            <person name="Liang C."/>
            <person name="Lipzen A."/>
            <person name="Lutzoni F."/>
            <person name="Magnuson J."/>
            <person name="Mondo S."/>
            <person name="Nolan M."/>
            <person name="Ohm R."/>
            <person name="Pangilinan J."/>
            <person name="Park H.-J."/>
            <person name="Ramirez L."/>
            <person name="Alfaro M."/>
            <person name="Sun H."/>
            <person name="Tritt A."/>
            <person name="Yoshinaga Y."/>
            <person name="Zwiers L.-H."/>
            <person name="Turgeon B."/>
            <person name="Goodwin S."/>
            <person name="Spatafora J."/>
            <person name="Crous P."/>
            <person name="Grigoriev I."/>
        </authorList>
    </citation>
    <scope>NUCLEOTIDE SEQUENCE</scope>
    <source>
        <strain evidence="5">CBS 269.34</strain>
    </source>
</reference>
<dbReference type="PANTHER" id="PTHR42877">
    <property type="entry name" value="L-ORNITHINE N(5)-MONOOXYGENASE-RELATED"/>
    <property type="match status" value="1"/>
</dbReference>
<evidence type="ECO:0000256" key="4">
    <source>
        <dbReference type="ARBA" id="ARBA00023002"/>
    </source>
</evidence>
<dbReference type="EMBL" id="MU004185">
    <property type="protein sequence ID" value="KAF2498154.1"/>
    <property type="molecule type" value="Genomic_DNA"/>
</dbReference>
<dbReference type="AlphaFoldDB" id="A0A6A6R1N5"/>
<proteinExistence type="inferred from homology"/>
<dbReference type="PANTHER" id="PTHR42877:SF7">
    <property type="entry name" value="FLAVIN-BINDING MONOOXYGENASE-RELATED"/>
    <property type="match status" value="1"/>
</dbReference>
<keyword evidence="2" id="KW-0285">Flavoprotein</keyword>
<comment type="similarity">
    <text evidence="1">Belongs to the FAD-binding monooxygenase family.</text>
</comment>
<keyword evidence="6" id="KW-1185">Reference proteome</keyword>
<dbReference type="GO" id="GO:0050661">
    <property type="term" value="F:NADP binding"/>
    <property type="evidence" value="ECO:0007669"/>
    <property type="project" value="InterPro"/>
</dbReference>